<gene>
    <name evidence="11" type="primary">bzz1</name>
    <name evidence="11" type="ORF">Q9L58_001739</name>
</gene>
<dbReference type="Proteomes" id="UP001447188">
    <property type="component" value="Unassembled WGS sequence"/>
</dbReference>
<keyword evidence="1 4" id="KW-0728">SH3 domain</keyword>
<dbReference type="CDD" id="cd20824">
    <property type="entry name" value="C1_SpBZZ1-like"/>
    <property type="match status" value="1"/>
</dbReference>
<dbReference type="InterPro" id="IPR001060">
    <property type="entry name" value="FCH_dom"/>
</dbReference>
<evidence type="ECO:0000256" key="3">
    <source>
        <dbReference type="ARBA" id="ARBA00022833"/>
    </source>
</evidence>
<proteinExistence type="predicted"/>
<dbReference type="Gene3D" id="3.30.60.20">
    <property type="match status" value="1"/>
</dbReference>
<dbReference type="InterPro" id="IPR001452">
    <property type="entry name" value="SH3_domain"/>
</dbReference>
<evidence type="ECO:0000313" key="11">
    <source>
        <dbReference type="EMBL" id="KAL0639278.1"/>
    </source>
</evidence>
<dbReference type="InterPro" id="IPR046349">
    <property type="entry name" value="C1-like_sf"/>
</dbReference>
<dbReference type="SUPFAM" id="SSF103657">
    <property type="entry name" value="BAR/IMD domain-like"/>
    <property type="match status" value="1"/>
</dbReference>
<evidence type="ECO:0000313" key="12">
    <source>
        <dbReference type="Proteomes" id="UP001447188"/>
    </source>
</evidence>
<dbReference type="InterPro" id="IPR036028">
    <property type="entry name" value="SH3-like_dom_sf"/>
</dbReference>
<dbReference type="Pfam" id="PF00130">
    <property type="entry name" value="C1_1"/>
    <property type="match status" value="1"/>
</dbReference>
<dbReference type="PROSITE" id="PS50081">
    <property type="entry name" value="ZF_DAG_PE_2"/>
    <property type="match status" value="1"/>
</dbReference>
<keyword evidence="3" id="KW-0862">Zinc</keyword>
<dbReference type="Pfam" id="PF14604">
    <property type="entry name" value="SH3_9"/>
    <property type="match status" value="1"/>
</dbReference>
<dbReference type="InterPro" id="IPR031160">
    <property type="entry name" value="F_BAR_dom"/>
</dbReference>
<feature type="domain" description="SH3" evidence="8">
    <location>
        <begin position="714"/>
        <end position="773"/>
    </location>
</feature>
<evidence type="ECO:0000259" key="8">
    <source>
        <dbReference type="PROSITE" id="PS50002"/>
    </source>
</evidence>
<dbReference type="SUPFAM" id="SSF57889">
    <property type="entry name" value="Cysteine-rich domain"/>
    <property type="match status" value="1"/>
</dbReference>
<keyword evidence="5 6" id="KW-0175">Coiled coil</keyword>
<feature type="domain" description="F-BAR" evidence="10">
    <location>
        <begin position="13"/>
        <end position="282"/>
    </location>
</feature>
<dbReference type="EMBL" id="JBBBZM010000013">
    <property type="protein sequence ID" value="KAL0639278.1"/>
    <property type="molecule type" value="Genomic_DNA"/>
</dbReference>
<dbReference type="InterPro" id="IPR027267">
    <property type="entry name" value="AH/BAR_dom_sf"/>
</dbReference>
<dbReference type="SUPFAM" id="SSF50044">
    <property type="entry name" value="SH3-domain"/>
    <property type="match status" value="2"/>
</dbReference>
<dbReference type="PANTHER" id="PTHR15735:SF21">
    <property type="entry name" value="PROTEIN NERVOUS WRECK"/>
    <property type="match status" value="1"/>
</dbReference>
<feature type="region of interest" description="Disordered" evidence="7">
    <location>
        <begin position="665"/>
        <end position="711"/>
    </location>
</feature>
<feature type="domain" description="Phorbol-ester/DAG-type" evidence="9">
    <location>
        <begin position="413"/>
        <end position="463"/>
    </location>
</feature>
<feature type="coiled-coil region" evidence="6">
    <location>
        <begin position="335"/>
        <end position="369"/>
    </location>
</feature>
<evidence type="ECO:0000259" key="9">
    <source>
        <dbReference type="PROSITE" id="PS50081"/>
    </source>
</evidence>
<dbReference type="PROSITE" id="PS51741">
    <property type="entry name" value="F_BAR"/>
    <property type="match status" value="1"/>
</dbReference>
<evidence type="ECO:0000256" key="2">
    <source>
        <dbReference type="ARBA" id="ARBA00022723"/>
    </source>
</evidence>
<evidence type="ECO:0000256" key="7">
    <source>
        <dbReference type="SAM" id="MobiDB-lite"/>
    </source>
</evidence>
<evidence type="ECO:0000256" key="6">
    <source>
        <dbReference type="SAM" id="Coils"/>
    </source>
</evidence>
<dbReference type="InterPro" id="IPR002219">
    <property type="entry name" value="PKC_DAG/PE"/>
</dbReference>
<protein>
    <submittedName>
        <fullName evidence="11">Protein BZZ1</fullName>
    </submittedName>
</protein>
<dbReference type="CDD" id="cd11912">
    <property type="entry name" value="SH3_Bzz1_1"/>
    <property type="match status" value="1"/>
</dbReference>
<feature type="compositionally biased region" description="Low complexity" evidence="7">
    <location>
        <begin position="675"/>
        <end position="692"/>
    </location>
</feature>
<dbReference type="SMART" id="SM00109">
    <property type="entry name" value="C1"/>
    <property type="match status" value="1"/>
</dbReference>
<sequence>MDGLQLDTRSPTVNFGEELKDAFKPVNAWVANGIAWLDDIQTFYRERATIEKEYAAKLNLLAKKYFEKKAKKSSSLSVGDTPDMTPGSLEGASLTTWATIITTTESLAKEHDQYSAALTTQVADTLKSISTRYEDFRKRHESLNARFVAERDSVYSDLKKSKSSYDSECKEVEDKRAKVDKSFDSSKAKAEKSYRAELTEMSNIKNTYLVQLNVANRHKQKYYHEDIPDLLNSLQDLNETRVTKLNSLWTLSCQLDATCRQNSLNHLSHTITEIARNIPSLNSAMFLRHNMGGWNEPNDFEFEPSPLWHDTDDIVTDELATVFLRNLLGKSRRGLEAAKAVVESKQREIQGLQKTRDQLKYDEESAQKEIDVTRSLLYNQEELVPHSSKLTTLQVEIQTVLEAVGDVERGTQTHKFKPTTFTIPTNCDLCGERAWRLTGKGSTCKDCGYSCHAKCEMKVPAQCPGVLDKAAKKALKASIAASTPADGVGDGIALSRSNTMNELSAGYAGGGATGPQKTGSKLTKTTSLSLAAGASASAPASASASASASSSSVNTASTTTATVATTAAAAATVAAPRRNRVIAPPPERYVSAPPPEPIAELSAEKEPEVMGRMIYGYTATGVGEISVDGNVDVVILEPDDGSGWITVRADTQSGLVPASYVDASSPPVSPAGRPSSVHSSSNVSISNSTIGSIGSGGGTVKKKGPAVKPKRGAKRVRHVEAVYEYDARTEAEWSMAEGDRFVLVREDGGDGWMEVEKGGVVKSVPANYVQIVD</sequence>
<evidence type="ECO:0000256" key="1">
    <source>
        <dbReference type="ARBA" id="ARBA00022443"/>
    </source>
</evidence>
<evidence type="ECO:0000259" key="10">
    <source>
        <dbReference type="PROSITE" id="PS51741"/>
    </source>
</evidence>
<dbReference type="PRINTS" id="PR00499">
    <property type="entry name" value="P67PHOX"/>
</dbReference>
<keyword evidence="2" id="KW-0479">Metal-binding</keyword>
<evidence type="ECO:0000256" key="5">
    <source>
        <dbReference type="PROSITE-ProRule" id="PRU01077"/>
    </source>
</evidence>
<name>A0ABR3GTX8_9PEZI</name>
<feature type="compositionally biased region" description="Basic residues" evidence="7">
    <location>
        <begin position="700"/>
        <end position="711"/>
    </location>
</feature>
<organism evidence="11 12">
    <name type="scientific">Discina gigas</name>
    <dbReference type="NCBI Taxonomy" id="1032678"/>
    <lineage>
        <taxon>Eukaryota</taxon>
        <taxon>Fungi</taxon>
        <taxon>Dikarya</taxon>
        <taxon>Ascomycota</taxon>
        <taxon>Pezizomycotina</taxon>
        <taxon>Pezizomycetes</taxon>
        <taxon>Pezizales</taxon>
        <taxon>Discinaceae</taxon>
        <taxon>Discina</taxon>
    </lineage>
</organism>
<dbReference type="Gene3D" id="2.30.30.40">
    <property type="entry name" value="SH3 Domains"/>
    <property type="match status" value="2"/>
</dbReference>
<feature type="domain" description="SH3" evidence="8">
    <location>
        <begin position="606"/>
        <end position="666"/>
    </location>
</feature>
<dbReference type="SMART" id="SM00326">
    <property type="entry name" value="SH3"/>
    <property type="match status" value="2"/>
</dbReference>
<dbReference type="Pfam" id="PF00611">
    <property type="entry name" value="FCH"/>
    <property type="match status" value="1"/>
</dbReference>
<dbReference type="PANTHER" id="PTHR15735">
    <property type="entry name" value="FCH AND DOUBLE SH3 DOMAINS PROTEIN"/>
    <property type="match status" value="1"/>
</dbReference>
<dbReference type="PROSITE" id="PS50002">
    <property type="entry name" value="SH3"/>
    <property type="match status" value="2"/>
</dbReference>
<dbReference type="SMART" id="SM00055">
    <property type="entry name" value="FCH"/>
    <property type="match status" value="1"/>
</dbReference>
<evidence type="ECO:0000256" key="4">
    <source>
        <dbReference type="PROSITE-ProRule" id="PRU00192"/>
    </source>
</evidence>
<keyword evidence="12" id="KW-1185">Reference proteome</keyword>
<dbReference type="InterPro" id="IPR035459">
    <property type="entry name" value="Bzz1_SH3_1"/>
</dbReference>
<accession>A0ABR3GTX8</accession>
<reference evidence="11 12" key="1">
    <citation type="submission" date="2024-02" db="EMBL/GenBank/DDBJ databases">
        <title>Discinaceae phylogenomics.</title>
        <authorList>
            <person name="Dirks A.C."/>
            <person name="James T.Y."/>
        </authorList>
    </citation>
    <scope>NUCLEOTIDE SEQUENCE [LARGE SCALE GENOMIC DNA]</scope>
    <source>
        <strain evidence="11 12">ACD0624</strain>
    </source>
</reference>
<comment type="caution">
    <text evidence="11">The sequence shown here is derived from an EMBL/GenBank/DDBJ whole genome shotgun (WGS) entry which is preliminary data.</text>
</comment>
<dbReference type="Gene3D" id="1.20.1270.60">
    <property type="entry name" value="Arfaptin homology (AH) domain/BAR domain"/>
    <property type="match status" value="1"/>
</dbReference>